<dbReference type="InterPro" id="IPR011659">
    <property type="entry name" value="WD40"/>
</dbReference>
<protein>
    <submittedName>
        <fullName evidence="1">PD40 domain-containing protein</fullName>
    </submittedName>
</protein>
<evidence type="ECO:0000313" key="1">
    <source>
        <dbReference type="EMBL" id="MCC1485065.1"/>
    </source>
</evidence>
<accession>A0ABS8EPB6</accession>
<reference evidence="1" key="2">
    <citation type="submission" date="2021-10" db="EMBL/GenBank/DDBJ databases">
        <title>Genome of Winogradskyella sp. E313.</title>
        <authorList>
            <person name="Zhou Y."/>
        </authorList>
    </citation>
    <scope>NUCLEOTIDE SEQUENCE</scope>
    <source>
        <strain evidence="1">E313</strain>
    </source>
</reference>
<evidence type="ECO:0000313" key="2">
    <source>
        <dbReference type="Proteomes" id="UP000778797"/>
    </source>
</evidence>
<dbReference type="Proteomes" id="UP000778797">
    <property type="component" value="Unassembled WGS sequence"/>
</dbReference>
<reference evidence="1" key="1">
    <citation type="submission" date="2021-03" db="EMBL/GenBank/DDBJ databases">
        <authorList>
            <person name="Ping X."/>
        </authorList>
    </citation>
    <scope>NUCLEOTIDE SEQUENCE</scope>
    <source>
        <strain evidence="1">E313</strain>
    </source>
</reference>
<dbReference type="EMBL" id="JAFMPT010000015">
    <property type="protein sequence ID" value="MCC1485065.1"/>
    <property type="molecule type" value="Genomic_DNA"/>
</dbReference>
<comment type="caution">
    <text evidence="1">The sequence shown here is derived from an EMBL/GenBank/DDBJ whole genome shotgun (WGS) entry which is preliminary data.</text>
</comment>
<organism evidence="1 2">
    <name type="scientific">Winogradskyella immobilis</name>
    <dbReference type="NCBI Taxonomy" id="2816852"/>
    <lineage>
        <taxon>Bacteria</taxon>
        <taxon>Pseudomonadati</taxon>
        <taxon>Bacteroidota</taxon>
        <taxon>Flavobacteriia</taxon>
        <taxon>Flavobacteriales</taxon>
        <taxon>Flavobacteriaceae</taxon>
        <taxon>Winogradskyella</taxon>
    </lineage>
</organism>
<dbReference type="RefSeq" id="WP_227477558.1">
    <property type="nucleotide sequence ID" value="NZ_JAFMPT010000015.1"/>
</dbReference>
<keyword evidence="2" id="KW-1185">Reference proteome</keyword>
<proteinExistence type="predicted"/>
<gene>
    <name evidence="1" type="ORF">J1C55_10730</name>
</gene>
<sequence length="202" mass="23027">MVAIQYKDNLWTETFVVPRGEISPDGTILYKGNEYRERTPSGWSELRSIGAPFDSIPIMRLTASFDGTYYFDDVSQFNDKSLVNIGYSRLIDGIHEKPKTLNFDMGTTLQFHPFIAPDESYLIFDSRPEGGDNDIYISFRQKDGSWGNAINLGDTINTEFSDVYGSVTPDGKYFFFRSTLSNGENNTMWVDTSFIEKLRPKP</sequence>
<name>A0ABS8EPB6_9FLAO</name>
<dbReference type="Pfam" id="PF07676">
    <property type="entry name" value="PD40"/>
    <property type="match status" value="1"/>
</dbReference>